<reference evidence="9 10" key="1">
    <citation type="journal article" date="2021" name="Commun. Biol.">
        <title>The genome of Shorea leprosula (Dipterocarpaceae) highlights the ecological relevance of drought in aseasonal tropical rainforests.</title>
        <authorList>
            <person name="Ng K.K.S."/>
            <person name="Kobayashi M.J."/>
            <person name="Fawcett J.A."/>
            <person name="Hatakeyama M."/>
            <person name="Paape T."/>
            <person name="Ng C.H."/>
            <person name="Ang C.C."/>
            <person name="Tnah L.H."/>
            <person name="Lee C.T."/>
            <person name="Nishiyama T."/>
            <person name="Sese J."/>
            <person name="O'Brien M.J."/>
            <person name="Copetti D."/>
            <person name="Mohd Noor M.I."/>
            <person name="Ong R.C."/>
            <person name="Putra M."/>
            <person name="Sireger I.Z."/>
            <person name="Indrioko S."/>
            <person name="Kosugi Y."/>
            <person name="Izuno A."/>
            <person name="Isagi Y."/>
            <person name="Lee S.L."/>
            <person name="Shimizu K.K."/>
        </authorList>
    </citation>
    <scope>NUCLEOTIDE SEQUENCE [LARGE SCALE GENOMIC DNA]</scope>
    <source>
        <strain evidence="9">214</strain>
    </source>
</reference>
<dbReference type="FunFam" id="2.20.25.80:FF:000002">
    <property type="entry name" value="probable WRKY transcription factor 31"/>
    <property type="match status" value="1"/>
</dbReference>
<dbReference type="GO" id="GO:0005634">
    <property type="term" value="C:nucleus"/>
    <property type="evidence" value="ECO:0007669"/>
    <property type="project" value="UniProtKB-SubCell"/>
</dbReference>
<evidence type="ECO:0000313" key="10">
    <source>
        <dbReference type="Proteomes" id="UP001054252"/>
    </source>
</evidence>
<sequence length="535" mass="57549">MPVAEIRIKQEKMTKSVALEGGYSQEARKEVELESAKAEMGEVREENKRLKRMLEQIEKDYKSLQLRFLDVLQKGTSNRSSTDSLPSHDQNDESPESELVSLSLGRRSSTPTEPKRDGRTSNSASRNTKEDDHHQLKASPTLGLDSKFQLSTEVVSNPSPENSAEEGKEEDAGEAWPPSKIPKTTKNGDEEVAQASHVKRARVSVRARCDAPTMNDGCQWRKYGQKVAKGNPCPRAYYRCTIAPGCPVRKQVQRCVEDMSILITTYEGTHNHPLPVSATAMASTTSAAASMLLSGSSTSQPGLSSAVTITTSANGLNFSSYDSTRTKQFYLPNPSSSSHFFPTVTLDLTSSPSSLSNYFNCFSSNFESGYPSTNLNFSSLESNNVMPIIWGNGYNSIGTLPSNQTQTGSTSLNLGKESQQQASASQQSLTETLTKALASDPSFQSVIAAAISSMVGSNAAKQGSPSGILESFGQNLVQMNAQNASTQNGKGCGSSYFNGLSSSSSQKGTSPQSSLPFSIFNSASTLASESREQKS</sequence>
<evidence type="ECO:0000256" key="6">
    <source>
        <dbReference type="SAM" id="Coils"/>
    </source>
</evidence>
<dbReference type="PANTHER" id="PTHR31429:SF24">
    <property type="entry name" value="WRKY TRANSCRIPTION FACTOR 72-RELATED"/>
    <property type="match status" value="1"/>
</dbReference>
<dbReference type="SUPFAM" id="SSF118290">
    <property type="entry name" value="WRKY DNA-binding domain"/>
    <property type="match status" value="1"/>
</dbReference>
<evidence type="ECO:0000256" key="1">
    <source>
        <dbReference type="ARBA" id="ARBA00004123"/>
    </source>
</evidence>
<protein>
    <recommendedName>
        <fullName evidence="8">WRKY domain-containing protein</fullName>
    </recommendedName>
</protein>
<evidence type="ECO:0000256" key="7">
    <source>
        <dbReference type="SAM" id="MobiDB-lite"/>
    </source>
</evidence>
<evidence type="ECO:0000256" key="4">
    <source>
        <dbReference type="ARBA" id="ARBA00023163"/>
    </source>
</evidence>
<proteinExistence type="predicted"/>
<keyword evidence="10" id="KW-1185">Reference proteome</keyword>
<dbReference type="Gene3D" id="2.20.25.80">
    <property type="entry name" value="WRKY domain"/>
    <property type="match status" value="1"/>
</dbReference>
<feature type="region of interest" description="Disordered" evidence="7">
    <location>
        <begin position="76"/>
        <end position="199"/>
    </location>
</feature>
<dbReference type="GO" id="GO:0043565">
    <property type="term" value="F:sequence-specific DNA binding"/>
    <property type="evidence" value="ECO:0007669"/>
    <property type="project" value="InterPro"/>
</dbReference>
<dbReference type="InterPro" id="IPR044810">
    <property type="entry name" value="WRKY_plant"/>
</dbReference>
<evidence type="ECO:0000256" key="5">
    <source>
        <dbReference type="ARBA" id="ARBA00023242"/>
    </source>
</evidence>
<dbReference type="GO" id="GO:0003700">
    <property type="term" value="F:DNA-binding transcription factor activity"/>
    <property type="evidence" value="ECO:0007669"/>
    <property type="project" value="InterPro"/>
</dbReference>
<keyword evidence="6" id="KW-0175">Coiled coil</keyword>
<feature type="compositionally biased region" description="Acidic residues" evidence="7">
    <location>
        <begin position="163"/>
        <end position="173"/>
    </location>
</feature>
<dbReference type="Proteomes" id="UP001054252">
    <property type="component" value="Unassembled WGS sequence"/>
</dbReference>
<dbReference type="Pfam" id="PF03106">
    <property type="entry name" value="WRKY"/>
    <property type="match status" value="1"/>
</dbReference>
<feature type="domain" description="WRKY" evidence="8">
    <location>
        <begin position="209"/>
        <end position="275"/>
    </location>
</feature>
<dbReference type="InterPro" id="IPR003657">
    <property type="entry name" value="WRKY_dom"/>
</dbReference>
<gene>
    <name evidence="9" type="ORF">SLEP1_g10276</name>
</gene>
<dbReference type="SMART" id="SM00774">
    <property type="entry name" value="WRKY"/>
    <property type="match status" value="1"/>
</dbReference>
<feature type="compositionally biased region" description="Polar residues" evidence="7">
    <location>
        <begin position="401"/>
        <end position="417"/>
    </location>
</feature>
<name>A0AAV5IG39_9ROSI</name>
<dbReference type="EMBL" id="BPVZ01000011">
    <property type="protein sequence ID" value="GKU97096.1"/>
    <property type="molecule type" value="Genomic_DNA"/>
</dbReference>
<feature type="compositionally biased region" description="Polar residues" evidence="7">
    <location>
        <begin position="76"/>
        <end position="88"/>
    </location>
</feature>
<evidence type="ECO:0000313" key="9">
    <source>
        <dbReference type="EMBL" id="GKU97096.1"/>
    </source>
</evidence>
<feature type="region of interest" description="Disordered" evidence="7">
    <location>
        <begin position="401"/>
        <end position="427"/>
    </location>
</feature>
<accession>A0AAV5IG39</accession>
<dbReference type="PROSITE" id="PS50811">
    <property type="entry name" value="WRKY"/>
    <property type="match status" value="1"/>
</dbReference>
<dbReference type="AlphaFoldDB" id="A0AAV5IG39"/>
<feature type="coiled-coil region" evidence="6">
    <location>
        <begin position="26"/>
        <end position="67"/>
    </location>
</feature>
<evidence type="ECO:0000259" key="8">
    <source>
        <dbReference type="PROSITE" id="PS50811"/>
    </source>
</evidence>
<comment type="subcellular location">
    <subcellularLocation>
        <location evidence="1">Nucleus</location>
    </subcellularLocation>
</comment>
<evidence type="ECO:0000256" key="2">
    <source>
        <dbReference type="ARBA" id="ARBA00023015"/>
    </source>
</evidence>
<feature type="region of interest" description="Disordered" evidence="7">
    <location>
        <begin position="495"/>
        <end position="514"/>
    </location>
</feature>
<dbReference type="InterPro" id="IPR036576">
    <property type="entry name" value="WRKY_dom_sf"/>
</dbReference>
<keyword evidence="4" id="KW-0804">Transcription</keyword>
<keyword evidence="2" id="KW-0805">Transcription regulation</keyword>
<keyword evidence="3" id="KW-0238">DNA-binding</keyword>
<dbReference type="PANTHER" id="PTHR31429">
    <property type="entry name" value="WRKY TRANSCRIPTION FACTOR 36-RELATED"/>
    <property type="match status" value="1"/>
</dbReference>
<keyword evidence="5" id="KW-0539">Nucleus</keyword>
<evidence type="ECO:0000256" key="3">
    <source>
        <dbReference type="ARBA" id="ARBA00023125"/>
    </source>
</evidence>
<organism evidence="9 10">
    <name type="scientific">Rubroshorea leprosula</name>
    <dbReference type="NCBI Taxonomy" id="152421"/>
    <lineage>
        <taxon>Eukaryota</taxon>
        <taxon>Viridiplantae</taxon>
        <taxon>Streptophyta</taxon>
        <taxon>Embryophyta</taxon>
        <taxon>Tracheophyta</taxon>
        <taxon>Spermatophyta</taxon>
        <taxon>Magnoliopsida</taxon>
        <taxon>eudicotyledons</taxon>
        <taxon>Gunneridae</taxon>
        <taxon>Pentapetalae</taxon>
        <taxon>rosids</taxon>
        <taxon>malvids</taxon>
        <taxon>Malvales</taxon>
        <taxon>Dipterocarpaceae</taxon>
        <taxon>Rubroshorea</taxon>
    </lineage>
</organism>
<feature type="compositionally biased region" description="Polar residues" evidence="7">
    <location>
        <begin position="148"/>
        <end position="162"/>
    </location>
</feature>
<comment type="caution">
    <text evidence="9">The sequence shown here is derived from an EMBL/GenBank/DDBJ whole genome shotgun (WGS) entry which is preliminary data.</text>
</comment>
<feature type="compositionally biased region" description="Low complexity" evidence="7">
    <location>
        <begin position="418"/>
        <end position="427"/>
    </location>
</feature>